<accession>A8M924</accession>
<keyword evidence="2 3" id="KW-0456">Lyase</keyword>
<comment type="function">
    <text evidence="3">Catalyzes the dehydration of chorismate into 3-[(1-carboxyvinyl)oxy]benzoate, a step in the biosynthesis of menaquinone (MK, vitamin K2).</text>
</comment>
<proteinExistence type="inferred from homology"/>
<dbReference type="Proteomes" id="UP000001137">
    <property type="component" value="Chromosome"/>
</dbReference>
<dbReference type="SUPFAM" id="SSF53850">
    <property type="entry name" value="Periplasmic binding protein-like II"/>
    <property type="match status" value="1"/>
</dbReference>
<dbReference type="Pfam" id="PF02621">
    <property type="entry name" value="VitK2_biosynth"/>
    <property type="match status" value="1"/>
</dbReference>
<dbReference type="InterPro" id="IPR003773">
    <property type="entry name" value="Menaquinone_biosynth"/>
</dbReference>
<dbReference type="Gene3D" id="3.40.190.10">
    <property type="entry name" value="Periplasmic binding protein-like II"/>
    <property type="match status" value="2"/>
</dbReference>
<dbReference type="STRING" id="397948.Cmaq_1418"/>
<dbReference type="GO" id="GO:0016836">
    <property type="term" value="F:hydro-lyase activity"/>
    <property type="evidence" value="ECO:0007669"/>
    <property type="project" value="UniProtKB-UniRule"/>
</dbReference>
<organism evidence="4 5">
    <name type="scientific">Caldivirga maquilingensis (strain ATCC 700844 / DSM 13496 / JCM 10307 / IC-167)</name>
    <dbReference type="NCBI Taxonomy" id="397948"/>
    <lineage>
        <taxon>Archaea</taxon>
        <taxon>Thermoproteota</taxon>
        <taxon>Thermoprotei</taxon>
        <taxon>Thermoproteales</taxon>
        <taxon>Thermoproteaceae</taxon>
        <taxon>Caldivirga</taxon>
    </lineage>
</organism>
<dbReference type="UniPathway" id="UPA00079"/>
<reference evidence="4 5" key="1">
    <citation type="submission" date="2007-10" db="EMBL/GenBank/DDBJ databases">
        <title>Complete sequence of Caldivirga maquilingensis IC-167.</title>
        <authorList>
            <consortium name="US DOE Joint Genome Institute"/>
            <person name="Copeland A."/>
            <person name="Lucas S."/>
            <person name="Lapidus A."/>
            <person name="Barry K."/>
            <person name="Glavina del Rio T."/>
            <person name="Dalin E."/>
            <person name="Tice H."/>
            <person name="Pitluck S."/>
            <person name="Saunders E."/>
            <person name="Brettin T."/>
            <person name="Bruce D."/>
            <person name="Detter J.C."/>
            <person name="Han C."/>
            <person name="Schmutz J."/>
            <person name="Larimer F."/>
            <person name="Land M."/>
            <person name="Hauser L."/>
            <person name="Kyrpides N."/>
            <person name="Ivanova N."/>
            <person name="Biddle J.F."/>
            <person name="Zhang Z."/>
            <person name="Fitz-Gibbon S.T."/>
            <person name="Lowe T.M."/>
            <person name="Saltikov C."/>
            <person name="House C.H."/>
            <person name="Richardson P."/>
        </authorList>
    </citation>
    <scope>NUCLEOTIDE SEQUENCE [LARGE SCALE GENOMIC DNA]</scope>
    <source>
        <strain evidence="5">ATCC 700844 / DSM 13496 / JCM 10307 / IC-167</strain>
    </source>
</reference>
<dbReference type="GeneID" id="5709304"/>
<dbReference type="EMBL" id="CP000852">
    <property type="protein sequence ID" value="ABW02243.1"/>
    <property type="molecule type" value="Genomic_DNA"/>
</dbReference>
<dbReference type="RefSeq" id="WP_012186462.1">
    <property type="nucleotide sequence ID" value="NC_009954.1"/>
</dbReference>
<dbReference type="OrthoDB" id="25411at2157"/>
<evidence type="ECO:0000256" key="1">
    <source>
        <dbReference type="ARBA" id="ARBA00022428"/>
    </source>
</evidence>
<dbReference type="PANTHER" id="PTHR37690">
    <property type="entry name" value="CHORISMATE DEHYDRATASE"/>
    <property type="match status" value="1"/>
</dbReference>
<keyword evidence="5" id="KW-1185">Reference proteome</keyword>
<sequence length="245" mass="27296">MRIARLKYAHSDPLFRYSGLNPVSVSNNESIKLILEEEVDVAFVPLTYASQHCDVVNMVPYFAVYSRGPVLSARLFKGSGKGYAAIEDTSVNAGVLSALMGISFERVSDPYEALRRYEGVLVIGDEALRMTALGLPYITDVGELWERRIGKPLVYAVMVARIGVSVGELMSVVNAIKASLNSFMSNPEPLIREVAGRLNVPDWVIRDYLMKSIKYEVNDDVIDGINTELEVLKLHKCLRVLPRQQ</sequence>
<evidence type="ECO:0000256" key="3">
    <source>
        <dbReference type="HAMAP-Rule" id="MF_00995"/>
    </source>
</evidence>
<dbReference type="InterPro" id="IPR030868">
    <property type="entry name" value="MqnA"/>
</dbReference>
<comment type="catalytic activity">
    <reaction evidence="3">
        <text>chorismate = 3-[(1-carboxyvinyl)-oxy]benzoate + H2O</text>
        <dbReference type="Rhea" id="RHEA:40051"/>
        <dbReference type="ChEBI" id="CHEBI:15377"/>
        <dbReference type="ChEBI" id="CHEBI:29748"/>
        <dbReference type="ChEBI" id="CHEBI:76981"/>
        <dbReference type="EC" id="4.2.1.151"/>
    </reaction>
</comment>
<dbReference type="eggNOG" id="arCOG00655">
    <property type="taxonomic scope" value="Archaea"/>
</dbReference>
<keyword evidence="1 3" id="KW-0474">Menaquinone biosynthesis</keyword>
<comment type="pathway">
    <text evidence="3">Quinol/quinone metabolism; menaquinone biosynthesis.</text>
</comment>
<protein>
    <recommendedName>
        <fullName evidence="3">Chorismate dehydratase</fullName>
        <ecNumber evidence="3">4.2.1.151</ecNumber>
    </recommendedName>
    <alternativeName>
        <fullName evidence="3">Menaquinone biosynthetic enzyme MqnA</fullName>
    </alternativeName>
</protein>
<dbReference type="GO" id="GO:0009234">
    <property type="term" value="P:menaquinone biosynthetic process"/>
    <property type="evidence" value="ECO:0007669"/>
    <property type="project" value="UniProtKB-UniRule"/>
</dbReference>
<dbReference type="HAMAP" id="MF_00995">
    <property type="entry name" value="MqnA"/>
    <property type="match status" value="1"/>
</dbReference>
<dbReference type="KEGG" id="cma:Cmaq_1418"/>
<dbReference type="AlphaFoldDB" id="A8M924"/>
<dbReference type="PANTHER" id="PTHR37690:SF1">
    <property type="entry name" value="CHORISMATE DEHYDRATASE"/>
    <property type="match status" value="1"/>
</dbReference>
<dbReference type="HOGENOM" id="CLU_1122679_0_0_2"/>
<dbReference type="EC" id="4.2.1.151" evidence="3"/>
<comment type="similarity">
    <text evidence="3">Belongs to the MqnA/MqnD family. MqnA subfamily.</text>
</comment>
<evidence type="ECO:0000313" key="5">
    <source>
        <dbReference type="Proteomes" id="UP000001137"/>
    </source>
</evidence>
<name>A8M924_CALMQ</name>
<gene>
    <name evidence="3" type="primary">mqnA</name>
    <name evidence="4" type="ordered locus">Cmaq_1418</name>
</gene>
<evidence type="ECO:0000313" key="4">
    <source>
        <dbReference type="EMBL" id="ABW02243.1"/>
    </source>
</evidence>
<evidence type="ECO:0000256" key="2">
    <source>
        <dbReference type="ARBA" id="ARBA00023239"/>
    </source>
</evidence>